<dbReference type="Gene3D" id="2.130.10.130">
    <property type="entry name" value="Integrin alpha, N-terminal"/>
    <property type="match status" value="1"/>
</dbReference>
<dbReference type="InterPro" id="IPR002105">
    <property type="entry name" value="Dockerin_1_rpt"/>
</dbReference>
<proteinExistence type="predicted"/>
<dbReference type="PANTHER" id="PTHR44103:SF1">
    <property type="entry name" value="PROPROTEIN CONVERTASE P"/>
    <property type="match status" value="1"/>
</dbReference>
<evidence type="ECO:0000313" key="4">
    <source>
        <dbReference type="Proteomes" id="UP000318081"/>
    </source>
</evidence>
<reference evidence="3 4" key="1">
    <citation type="submission" date="2019-02" db="EMBL/GenBank/DDBJ databases">
        <title>Deep-cultivation of Planctomycetes and their phenomic and genomic characterization uncovers novel biology.</title>
        <authorList>
            <person name="Wiegand S."/>
            <person name="Jogler M."/>
            <person name="Boedeker C."/>
            <person name="Pinto D."/>
            <person name="Vollmers J."/>
            <person name="Rivas-Marin E."/>
            <person name="Kohn T."/>
            <person name="Peeters S.H."/>
            <person name="Heuer A."/>
            <person name="Rast P."/>
            <person name="Oberbeckmann S."/>
            <person name="Bunk B."/>
            <person name="Jeske O."/>
            <person name="Meyerdierks A."/>
            <person name="Storesund J.E."/>
            <person name="Kallscheuer N."/>
            <person name="Luecker S."/>
            <person name="Lage O.M."/>
            <person name="Pohl T."/>
            <person name="Merkel B.J."/>
            <person name="Hornburger P."/>
            <person name="Mueller R.-W."/>
            <person name="Bruemmer F."/>
            <person name="Labrenz M."/>
            <person name="Spormann A.M."/>
            <person name="Op den Camp H."/>
            <person name="Overmann J."/>
            <person name="Amann R."/>
            <person name="Jetten M.S.M."/>
            <person name="Mascher T."/>
            <person name="Medema M.H."/>
            <person name="Devos D.P."/>
            <person name="Kaster A.-K."/>
            <person name="Ovreas L."/>
            <person name="Rohde M."/>
            <person name="Galperin M.Y."/>
            <person name="Jogler C."/>
        </authorList>
    </citation>
    <scope>NUCLEOTIDE SEQUENCE [LARGE SCALE GENOMIC DNA]</scope>
    <source>
        <strain evidence="3 4">TBK1r</strain>
    </source>
</reference>
<gene>
    <name evidence="3" type="ORF">TBK1r_14220</name>
</gene>
<dbReference type="EMBL" id="CP036432">
    <property type="protein sequence ID" value="QDV82492.1"/>
    <property type="molecule type" value="Genomic_DNA"/>
</dbReference>
<name>A0ABX5XKH0_9BACT</name>
<keyword evidence="1" id="KW-0732">Signal</keyword>
<protein>
    <submittedName>
        <fullName evidence="3">FG-GAP repeat protein</fullName>
    </submittedName>
</protein>
<keyword evidence="4" id="KW-1185">Reference proteome</keyword>
<evidence type="ECO:0000256" key="1">
    <source>
        <dbReference type="ARBA" id="ARBA00022729"/>
    </source>
</evidence>
<dbReference type="InterPro" id="IPR028994">
    <property type="entry name" value="Integrin_alpha_N"/>
</dbReference>
<sequence>MKKRSPRRLQPLEERRLLAGDVAPVDFGWAPLDQVAAHVRVDATLGQVGGNVVPTQDRMLDQLFNVDREHGEFSLGAAARSTRVADIDGDGRSDIVSLSYTTLMTRLQQPDGSLGPRMYTNLVDLSPLSTCVNEDFSLADTNGDAASEVVFACLDSVFVLEFDVQQGFDRILYQSGELRFSADMAASSDLNDDGIADFVFVSNQRHSETRVLLGTGSGTLVPQQTLQTNDSYVRHFHLGDVDDDAKDDLVFVFGDSDQVWVQHGNGDGTFGGLETLVGIDGNRSFLAIAAADFNGDGATDLMTSDYHRQISVWYKESFGYRLETIAMPDYVVDLAVSEAETDGGPLVYVMMQNTYDFPSKWIELLQIVDESSVSRLDTISIPDGSSLRLADMNGDSIDDVLIQHSTVASVLDVDDSLSFSQLRNVTLFDSPSPISHVVADFDRDGIDDVAYFHRRTDHFSMIMGARGLEDRGQIDVIRHDLPGSLAIGHVLATDDNHDGFVDLLGVPEDGTASMVRMAGLGDGTFALPEHLVFQAGATLDGFVLDDVTGDGNVDVVAITELAGDARWQVWRGDGGGDYVYDSDQTVVPSRTLFASDRLLDGRLLSVHADGVVRSTELGTNGSSATTENLFTIDSPEQIRRFLAVNLNGDGIADVVVSRGVYNAPQEVYVSDGAGGYELVELDLDGYAVRLSAGDSSGDGVDEVLIEGDRSTLFVYTLQGAIIADEVRNAGRSLALKSAARGDLNDDGRHDMIHLASGINVRWGRSSDDGSSLKTSPWLIRGNVNYFDVDVRGADGVELFVNAWVDFDHDGIWSDSEQIVDGVPASGFDRQLFEYDVPVDAVLGKTWARIRLSDEASVGVDGMALDGEVEDYSVEVIEWGLMDFGDAPADFQSDFLSSYPSRLADDGARHLSGGPRMSVQVDPDDDAMPNRFASSEEINDGYVIQTDFVAGEFSQLAIPIRGEGGFVNAWLDFNRDGDWDDPGEHIVRGHWLELRPWESVAEHSIPVSIPKTLAGQVTYLRTRVSSARDLGPTGLAPDGEVIDSGVFVGNPITASTPQIVIGTSGHTLSTDAADGSVRFAVHLSREPDSDLTVQIHHDFPDFLSVSRPSLVFDTDDWNDPQFVTVQQFSSAGETGVVELSLVAVDEAGQTVDSQTVEIYTAPFQGSRSSDSKVTLAAGETLHAGPQWTTGPLVWDNDVFKRQIVRGSDRVIVGGPSLWQNPIDRYDVDRSALVSPLDALNVINEIARRGEDGLVLGSPSVFQQTNPIFHDVSGDSMLSPIDALMVINYLGRQAVVAEAESVQDGDGSWQSLSQVLIDPLRRQTGEPDESPWAIDHAIASLF</sequence>
<feature type="domain" description="GEVED" evidence="2">
    <location>
        <begin position="966"/>
        <end position="1042"/>
    </location>
</feature>
<dbReference type="Pfam" id="PF20009">
    <property type="entry name" value="GEVED"/>
    <property type="match status" value="2"/>
</dbReference>
<accession>A0ABX5XKH0</accession>
<dbReference type="PANTHER" id="PTHR44103">
    <property type="entry name" value="PROPROTEIN CONVERTASE P"/>
    <property type="match status" value="1"/>
</dbReference>
<evidence type="ECO:0000259" key="2">
    <source>
        <dbReference type="Pfam" id="PF20009"/>
    </source>
</evidence>
<dbReference type="InterPro" id="IPR013517">
    <property type="entry name" value="FG-GAP"/>
</dbReference>
<dbReference type="Proteomes" id="UP000318081">
    <property type="component" value="Chromosome"/>
</dbReference>
<dbReference type="Pfam" id="PF13517">
    <property type="entry name" value="FG-GAP_3"/>
    <property type="match status" value="1"/>
</dbReference>
<dbReference type="Pfam" id="PF00404">
    <property type="entry name" value="Dockerin_1"/>
    <property type="match status" value="1"/>
</dbReference>
<evidence type="ECO:0000313" key="3">
    <source>
        <dbReference type="EMBL" id="QDV82492.1"/>
    </source>
</evidence>
<feature type="domain" description="GEVED" evidence="2">
    <location>
        <begin position="800"/>
        <end position="873"/>
    </location>
</feature>
<dbReference type="RefSeq" id="WP_419581054.1">
    <property type="nucleotide sequence ID" value="NZ_CP036432.1"/>
</dbReference>
<dbReference type="InterPro" id="IPR045474">
    <property type="entry name" value="GEVED"/>
</dbReference>
<dbReference type="SUPFAM" id="SSF69318">
    <property type="entry name" value="Integrin alpha N-terminal domain"/>
    <property type="match status" value="2"/>
</dbReference>
<organism evidence="3 4">
    <name type="scientific">Stieleria magnilauensis</name>
    <dbReference type="NCBI Taxonomy" id="2527963"/>
    <lineage>
        <taxon>Bacteria</taxon>
        <taxon>Pseudomonadati</taxon>
        <taxon>Planctomycetota</taxon>
        <taxon>Planctomycetia</taxon>
        <taxon>Pirellulales</taxon>
        <taxon>Pirellulaceae</taxon>
        <taxon>Stieleria</taxon>
    </lineage>
</organism>